<evidence type="ECO:0000313" key="3">
    <source>
        <dbReference type="EMBL" id="GBP60787.1"/>
    </source>
</evidence>
<dbReference type="EMBL" id="BGZK01000795">
    <property type="protein sequence ID" value="GBP60787.1"/>
    <property type="molecule type" value="Genomic_DNA"/>
</dbReference>
<dbReference type="Proteomes" id="UP000299102">
    <property type="component" value="Unassembled WGS sequence"/>
</dbReference>
<feature type="domain" description="Mos1 transposase HTH" evidence="2">
    <location>
        <begin position="141"/>
        <end position="160"/>
    </location>
</feature>
<dbReference type="InterPro" id="IPR052709">
    <property type="entry name" value="Transposase-MT_Hybrid"/>
</dbReference>
<feature type="compositionally biased region" description="Basic and acidic residues" evidence="1">
    <location>
        <begin position="84"/>
        <end position="106"/>
    </location>
</feature>
<dbReference type="OrthoDB" id="6623312at2759"/>
<dbReference type="PANTHER" id="PTHR46060">
    <property type="entry name" value="MARINER MOS1 TRANSPOSASE-LIKE PROTEIN"/>
    <property type="match status" value="1"/>
</dbReference>
<dbReference type="InterPro" id="IPR036397">
    <property type="entry name" value="RNaseH_sf"/>
</dbReference>
<dbReference type="PANTHER" id="PTHR46060:SF1">
    <property type="entry name" value="MARINER MOS1 TRANSPOSASE-LIKE PROTEIN"/>
    <property type="match status" value="1"/>
</dbReference>
<evidence type="ECO:0000259" key="2">
    <source>
        <dbReference type="Pfam" id="PF17906"/>
    </source>
</evidence>
<dbReference type="InterPro" id="IPR041426">
    <property type="entry name" value="Mos1_HTH"/>
</dbReference>
<protein>
    <submittedName>
        <fullName evidence="3">Mariner Mos1 transposase</fullName>
    </submittedName>
</protein>
<proteinExistence type="predicted"/>
<evidence type="ECO:0000256" key="1">
    <source>
        <dbReference type="SAM" id="MobiDB-lite"/>
    </source>
</evidence>
<evidence type="ECO:0000313" key="4">
    <source>
        <dbReference type="Proteomes" id="UP000299102"/>
    </source>
</evidence>
<accession>A0A4C1XEW4</accession>
<dbReference type="AlphaFoldDB" id="A0A4C1XEW4"/>
<sequence>MSAPLATPAPRRSRHVTTRAPSVTIRLLLRAIRPSSAHHFLGGCKTTPIYRRLVIAGGSVVVGAARFSRYLFIKKKLKHVSLGDCREREREGGREGGRDRERDTDTIVKSSGELPKTSKRQDLMKSRFSKNELRLIVCSQKHIISERTCREWFQKFKNGDCDVEDKDRSGRQKIYEDVKLEELLEKGSSQTQKELALSARSHSASSLASLKLLRMILRQDIAPSDYHLFRSMAHVLSEQRFTSYEDIKNWIHSWKASKDKEFFRLGIRTLPERAGASRRNMSRVRGAVLVVLMVALAVQLTAQPPTAEEAIARDRTARQAAVKAGRLVATKPKWGFFGTIFHLILEQVNDTKSAYNQISDLVNSQFSDNDPTTTLPPDSNATTRAPKITRAEFLKILDRNLKGLQRLRSLEWREAMKDSMANLRGYKNEIFGKKASSNG</sequence>
<dbReference type="Gene3D" id="3.30.420.10">
    <property type="entry name" value="Ribonuclease H-like superfamily/Ribonuclease H"/>
    <property type="match status" value="1"/>
</dbReference>
<feature type="region of interest" description="Disordered" evidence="1">
    <location>
        <begin position="84"/>
        <end position="123"/>
    </location>
</feature>
<dbReference type="GO" id="GO:0003676">
    <property type="term" value="F:nucleic acid binding"/>
    <property type="evidence" value="ECO:0007669"/>
    <property type="project" value="InterPro"/>
</dbReference>
<comment type="caution">
    <text evidence="3">The sequence shown here is derived from an EMBL/GenBank/DDBJ whole genome shotgun (WGS) entry which is preliminary data.</text>
</comment>
<name>A0A4C1XEW4_EUMVA</name>
<reference evidence="3 4" key="1">
    <citation type="journal article" date="2019" name="Commun. Biol.">
        <title>The bagworm genome reveals a unique fibroin gene that provides high tensile strength.</title>
        <authorList>
            <person name="Kono N."/>
            <person name="Nakamura H."/>
            <person name="Ohtoshi R."/>
            <person name="Tomita M."/>
            <person name="Numata K."/>
            <person name="Arakawa K."/>
        </authorList>
    </citation>
    <scope>NUCLEOTIDE SEQUENCE [LARGE SCALE GENOMIC DNA]</scope>
</reference>
<keyword evidence="4" id="KW-1185">Reference proteome</keyword>
<organism evidence="3 4">
    <name type="scientific">Eumeta variegata</name>
    <name type="common">Bagworm moth</name>
    <name type="synonym">Eumeta japonica</name>
    <dbReference type="NCBI Taxonomy" id="151549"/>
    <lineage>
        <taxon>Eukaryota</taxon>
        <taxon>Metazoa</taxon>
        <taxon>Ecdysozoa</taxon>
        <taxon>Arthropoda</taxon>
        <taxon>Hexapoda</taxon>
        <taxon>Insecta</taxon>
        <taxon>Pterygota</taxon>
        <taxon>Neoptera</taxon>
        <taxon>Endopterygota</taxon>
        <taxon>Lepidoptera</taxon>
        <taxon>Glossata</taxon>
        <taxon>Ditrysia</taxon>
        <taxon>Tineoidea</taxon>
        <taxon>Psychidae</taxon>
        <taxon>Oiketicinae</taxon>
        <taxon>Eumeta</taxon>
    </lineage>
</organism>
<dbReference type="Pfam" id="PF17906">
    <property type="entry name" value="HTH_48"/>
    <property type="match status" value="1"/>
</dbReference>
<gene>
    <name evidence="3" type="ORF">EVAR_41126_1</name>
</gene>